<dbReference type="EMBL" id="BMYI01000023">
    <property type="protein sequence ID" value="GHC37835.1"/>
    <property type="molecule type" value="Genomic_DNA"/>
</dbReference>
<feature type="region of interest" description="Disordered" evidence="1">
    <location>
        <begin position="91"/>
        <end position="121"/>
    </location>
</feature>
<feature type="compositionally biased region" description="Basic and acidic residues" evidence="1">
    <location>
        <begin position="110"/>
        <end position="121"/>
    </location>
</feature>
<evidence type="ECO:0000313" key="3">
    <source>
        <dbReference type="Proteomes" id="UP000658305"/>
    </source>
</evidence>
<organism evidence="2 3">
    <name type="scientific">Gemmobacter nanjingensis</name>
    <dbReference type="NCBI Taxonomy" id="488454"/>
    <lineage>
        <taxon>Bacteria</taxon>
        <taxon>Pseudomonadati</taxon>
        <taxon>Pseudomonadota</taxon>
        <taxon>Alphaproteobacteria</taxon>
        <taxon>Rhodobacterales</taxon>
        <taxon>Paracoccaceae</taxon>
        <taxon>Gemmobacter</taxon>
    </lineage>
</organism>
<gene>
    <name evidence="2" type="ORF">GCM10007291_44230</name>
</gene>
<comment type="caution">
    <text evidence="2">The sequence shown here is derived from an EMBL/GenBank/DDBJ whole genome shotgun (WGS) entry which is preliminary data.</text>
</comment>
<keyword evidence="3" id="KW-1185">Reference proteome</keyword>
<evidence type="ECO:0008006" key="4">
    <source>
        <dbReference type="Google" id="ProtNLM"/>
    </source>
</evidence>
<reference evidence="3" key="1">
    <citation type="journal article" date="2019" name="Int. J. Syst. Evol. Microbiol.">
        <title>The Global Catalogue of Microorganisms (GCM) 10K type strain sequencing project: providing services to taxonomists for standard genome sequencing and annotation.</title>
        <authorList>
            <consortium name="The Broad Institute Genomics Platform"/>
            <consortium name="The Broad Institute Genome Sequencing Center for Infectious Disease"/>
            <person name="Wu L."/>
            <person name="Ma J."/>
        </authorList>
    </citation>
    <scope>NUCLEOTIDE SEQUENCE [LARGE SCALE GENOMIC DNA]</scope>
    <source>
        <strain evidence="3">KCTC 23298</strain>
    </source>
</reference>
<proteinExistence type="predicted"/>
<accession>A0ABQ3FSB1</accession>
<evidence type="ECO:0000256" key="1">
    <source>
        <dbReference type="SAM" id="MobiDB-lite"/>
    </source>
</evidence>
<evidence type="ECO:0000313" key="2">
    <source>
        <dbReference type="EMBL" id="GHC37835.1"/>
    </source>
</evidence>
<sequence>MIGHQRVEVSLQRPAVGTAELAEIGNGNDPLRTAVAKEGKAGVSTYRFGTRAALVCILRRRIESDKGQRCSGGLANPVKSAKRRQIRNVGIARPAAREPVPGKGTQTIDKGNDPAEDEKVAAPHVHITVTGVPTGTCS</sequence>
<name>A0ABQ3FSB1_9RHOB</name>
<protein>
    <recommendedName>
        <fullName evidence="4">Transposase</fullName>
    </recommendedName>
</protein>
<dbReference type="Proteomes" id="UP000658305">
    <property type="component" value="Unassembled WGS sequence"/>
</dbReference>